<sequence length="691" mass="77878">MNLSAVSVVTNKFVSKIFILYQTCLVFICFIPCGIYADVVANVTIHESDIISPVNRNILGNNIIGYMKPYKKGRAKLYFDTTGGGIWDPVSKTFDSDYLRLIKEAGVTVLRWPGGPWLDSLQWKNLVGPASKRPDNTFGLPEFLVLCNEIGAQPVITLPTKDKQLAQIPDLVEYLNSVDNGTNPGGGVDWAKVRTSDGHKRPWNVKWFEFGNETFGQIMSPEEYVEHYNSTYNKIIKVDNTVKLGAVMEDSDNTINSWNQTVLAGLGDRMGFAIVHPYYPVIKNKEAKYYSEKTIALSTMASDELIISRLKELNSYIKLVTGRDDIPLAATEYNGNFVQNEPVKFRFTLFNAIHNANYVRIFLDPASNVLFANHWQLVNTYWGMIREKKKNHKPLIKQANYYVYKIYNNYLSDNLIKINIDGPDYTFSGAAKVSARKGKKVEGSWHLYDGTLPDKWSLRLFGDVEQTQAGGVVTAKFNNKDFNYYHASKSFRVKPDTLYRVSVKVKAIGIAGGKVGVAVEDVRGWTKTYNQPANIQLKGTTEWRWVSTQIRTLPDATMLRVMARRLKGKGKIRGVVKFSDLRVEESDFHPGSIQSIVGLASKSNKNDIINIILMNRELNKVVKAVIRVPSGYRVDHAVKLSGPTPYTTNFKPVKGEKIFIKNNKYDVKNNVMTISLPAMSMNAISFKASKK</sequence>
<dbReference type="Gene3D" id="2.60.40.1180">
    <property type="entry name" value="Golgi alpha-mannosidase II"/>
    <property type="match status" value="1"/>
</dbReference>
<evidence type="ECO:0000259" key="8">
    <source>
        <dbReference type="SMART" id="SM00813"/>
    </source>
</evidence>
<comment type="catalytic activity">
    <reaction evidence="1">
        <text>Hydrolysis of terminal non-reducing alpha-L-arabinofuranoside residues in alpha-L-arabinosides.</text>
        <dbReference type="EC" id="3.2.1.55"/>
    </reaction>
</comment>
<dbReference type="AlphaFoldDB" id="A0A3B0XR60"/>
<keyword evidence="7" id="KW-1133">Transmembrane helix</keyword>
<keyword evidence="5" id="KW-0119">Carbohydrate metabolism</keyword>
<dbReference type="GO" id="GO:0046373">
    <property type="term" value="P:L-arabinose metabolic process"/>
    <property type="evidence" value="ECO:0007669"/>
    <property type="project" value="InterPro"/>
</dbReference>
<reference evidence="9" key="1">
    <citation type="submission" date="2018-06" db="EMBL/GenBank/DDBJ databases">
        <authorList>
            <person name="Zhirakovskaya E."/>
        </authorList>
    </citation>
    <scope>NUCLEOTIDE SEQUENCE</scope>
</reference>
<dbReference type="Gene3D" id="2.60.120.260">
    <property type="entry name" value="Galactose-binding domain-like"/>
    <property type="match status" value="1"/>
</dbReference>
<feature type="transmembrane region" description="Helical" evidence="7">
    <location>
        <begin position="18"/>
        <end position="37"/>
    </location>
</feature>
<keyword evidence="6" id="KW-0326">Glycosidase</keyword>
<keyword evidence="4" id="KW-0378">Hydrolase</keyword>
<dbReference type="GO" id="GO:0000272">
    <property type="term" value="P:polysaccharide catabolic process"/>
    <property type="evidence" value="ECO:0007669"/>
    <property type="project" value="TreeGrafter"/>
</dbReference>
<comment type="similarity">
    <text evidence="2">Belongs to the glycosyl hydrolase 51 family.</text>
</comment>
<dbReference type="EC" id="3.2.1.55" evidence="3"/>
<gene>
    <name evidence="9" type="ORF">MNBD_GAMMA09-3273</name>
</gene>
<dbReference type="Pfam" id="PF22848">
    <property type="entry name" value="ASD1_dom"/>
    <property type="match status" value="1"/>
</dbReference>
<evidence type="ECO:0000313" key="9">
    <source>
        <dbReference type="EMBL" id="VAW65727.1"/>
    </source>
</evidence>
<evidence type="ECO:0000256" key="6">
    <source>
        <dbReference type="ARBA" id="ARBA00023295"/>
    </source>
</evidence>
<keyword evidence="7" id="KW-0812">Transmembrane</keyword>
<keyword evidence="7" id="KW-0472">Membrane</keyword>
<evidence type="ECO:0000256" key="7">
    <source>
        <dbReference type="SAM" id="Phobius"/>
    </source>
</evidence>
<evidence type="ECO:0000256" key="2">
    <source>
        <dbReference type="ARBA" id="ARBA00007186"/>
    </source>
</evidence>
<dbReference type="Pfam" id="PF06964">
    <property type="entry name" value="Alpha-L-AF_C"/>
    <property type="match status" value="1"/>
</dbReference>
<feature type="domain" description="Alpha-L-arabinofuranosidase C-terminal" evidence="8">
    <location>
        <begin position="331"/>
        <end position="680"/>
    </location>
</feature>
<organism evidence="9">
    <name type="scientific">hydrothermal vent metagenome</name>
    <dbReference type="NCBI Taxonomy" id="652676"/>
    <lineage>
        <taxon>unclassified sequences</taxon>
        <taxon>metagenomes</taxon>
        <taxon>ecological metagenomes</taxon>
    </lineage>
</organism>
<dbReference type="PANTHER" id="PTHR43576">
    <property type="entry name" value="ALPHA-L-ARABINOFURANOSIDASE C-RELATED"/>
    <property type="match status" value="1"/>
</dbReference>
<name>A0A3B0XR60_9ZZZZ</name>
<dbReference type="SMART" id="SM00813">
    <property type="entry name" value="Alpha-L-AF_C"/>
    <property type="match status" value="1"/>
</dbReference>
<dbReference type="GO" id="GO:0046556">
    <property type="term" value="F:alpha-L-arabinofuranosidase activity"/>
    <property type="evidence" value="ECO:0007669"/>
    <property type="project" value="UniProtKB-EC"/>
</dbReference>
<dbReference type="InterPro" id="IPR017853">
    <property type="entry name" value="GH"/>
</dbReference>
<proteinExistence type="inferred from homology"/>
<evidence type="ECO:0000256" key="1">
    <source>
        <dbReference type="ARBA" id="ARBA00001462"/>
    </source>
</evidence>
<dbReference type="SUPFAM" id="SSF51445">
    <property type="entry name" value="(Trans)glycosidases"/>
    <property type="match status" value="1"/>
</dbReference>
<dbReference type="InterPro" id="IPR013780">
    <property type="entry name" value="Glyco_hydro_b"/>
</dbReference>
<dbReference type="InterPro" id="IPR010720">
    <property type="entry name" value="Alpha-L-AF_C"/>
</dbReference>
<dbReference type="EMBL" id="UOFI01000069">
    <property type="protein sequence ID" value="VAW65727.1"/>
    <property type="molecule type" value="Genomic_DNA"/>
</dbReference>
<protein>
    <recommendedName>
        <fullName evidence="3">non-reducing end alpha-L-arabinofuranosidase</fullName>
        <ecNumber evidence="3">3.2.1.55</ecNumber>
    </recommendedName>
</protein>
<evidence type="ECO:0000256" key="4">
    <source>
        <dbReference type="ARBA" id="ARBA00022801"/>
    </source>
</evidence>
<accession>A0A3B0XR60</accession>
<evidence type="ECO:0000256" key="3">
    <source>
        <dbReference type="ARBA" id="ARBA00012670"/>
    </source>
</evidence>
<dbReference type="PANTHER" id="PTHR43576:SF2">
    <property type="entry name" value="INTRACELLULAR EXO-ALPHA-L-ARABINOFURANOSIDASE 2"/>
    <property type="match status" value="1"/>
</dbReference>
<dbReference type="Gene3D" id="3.20.20.80">
    <property type="entry name" value="Glycosidases"/>
    <property type="match status" value="1"/>
</dbReference>
<dbReference type="InterPro" id="IPR055235">
    <property type="entry name" value="ASD1_cat"/>
</dbReference>
<evidence type="ECO:0000256" key="5">
    <source>
        <dbReference type="ARBA" id="ARBA00023277"/>
    </source>
</evidence>